<dbReference type="Gene3D" id="3.30.70.3490">
    <property type="match status" value="1"/>
</dbReference>
<evidence type="ECO:0000256" key="3">
    <source>
        <dbReference type="RuleBase" id="RU003844"/>
    </source>
</evidence>
<dbReference type="GO" id="GO:0005886">
    <property type="term" value="C:plasma membrane"/>
    <property type="evidence" value="ECO:0007669"/>
    <property type="project" value="TreeGrafter"/>
</dbReference>
<dbReference type="OrthoDB" id="1854502at2759"/>
<dbReference type="SUPFAM" id="SSF144000">
    <property type="entry name" value="Oxysterol-binding protein-like"/>
    <property type="match status" value="1"/>
</dbReference>
<dbReference type="Proteomes" id="UP000594262">
    <property type="component" value="Unplaced"/>
</dbReference>
<dbReference type="Pfam" id="PF01237">
    <property type="entry name" value="Oxysterol_BP"/>
    <property type="match status" value="1"/>
</dbReference>
<organism evidence="5 6">
    <name type="scientific">Clytia hemisphaerica</name>
    <dbReference type="NCBI Taxonomy" id="252671"/>
    <lineage>
        <taxon>Eukaryota</taxon>
        <taxon>Metazoa</taxon>
        <taxon>Cnidaria</taxon>
        <taxon>Hydrozoa</taxon>
        <taxon>Hydroidolina</taxon>
        <taxon>Leptothecata</taxon>
        <taxon>Obeliida</taxon>
        <taxon>Clytiidae</taxon>
        <taxon>Clytia</taxon>
    </lineage>
</organism>
<keyword evidence="4" id="KW-0813">Transport</keyword>
<name>A0A7M6DR28_9CNID</name>
<dbReference type="GO" id="GO:0097038">
    <property type="term" value="C:perinuclear endoplasmic reticulum"/>
    <property type="evidence" value="ECO:0007669"/>
    <property type="project" value="TreeGrafter"/>
</dbReference>
<evidence type="ECO:0000313" key="6">
    <source>
        <dbReference type="Proteomes" id="UP000594262"/>
    </source>
</evidence>
<accession>A0A7M6DR28</accession>
<keyword evidence="2" id="KW-0446">Lipid-binding</keyword>
<dbReference type="InterPro" id="IPR018494">
    <property type="entry name" value="Oxysterol-bd_CS"/>
</dbReference>
<evidence type="ECO:0000256" key="4">
    <source>
        <dbReference type="RuleBase" id="RU003845"/>
    </source>
</evidence>
<dbReference type="PANTHER" id="PTHR10972">
    <property type="entry name" value="OXYSTEROL-BINDING PROTEIN-RELATED"/>
    <property type="match status" value="1"/>
</dbReference>
<dbReference type="GO" id="GO:0032934">
    <property type="term" value="F:sterol binding"/>
    <property type="evidence" value="ECO:0007669"/>
    <property type="project" value="TreeGrafter"/>
</dbReference>
<dbReference type="InterPro" id="IPR037239">
    <property type="entry name" value="OSBP_sf"/>
</dbReference>
<keyword evidence="4" id="KW-0445">Lipid transport</keyword>
<dbReference type="RefSeq" id="XP_066914577.1">
    <property type="nucleotide sequence ID" value="XM_067058476.1"/>
</dbReference>
<dbReference type="FunFam" id="2.40.160.120:FF:000001">
    <property type="entry name" value="Oxysterol-binding protein"/>
    <property type="match status" value="1"/>
</dbReference>
<sequence>MKKDKESKKSKANGELVLDEITGDKTDLRLLKEQGITYPKSERKCLPSARDKYHFSLISFLRTTIGKDLTKVPMPVFFNEPLSFLQRLTEDLEYANLLNKAADCECPVERLVYVSAFASSNYANVPGRFWKPFNPLLGETFEYHNQEHGYSVIAEQVSHHPPISAIHVESDKWIFWQEYKLDTRFRGVYVKVCPTGDVHLKFKSNDCHYSWKKPNTSIHNIVFGTLWVDHEGSVEIESHQTKESAVVHFRNYKKVSKDYLKLTGSVTDKSGDVVYHLEGGWMEGLKAKPCEGTNRREIDMWIATPKPDDTAKYFGLTEFAMHLNEMNEDINCPTDSRLRPDQRLLEEGNIDEAGAQKYRLEEKQRAARKKRENQRQSWTPRWFRLVTDPDTGSSSHVYNGGYWKAKVEKDFSACPDIY</sequence>
<dbReference type="GO" id="GO:0120009">
    <property type="term" value="P:intermembrane lipid transfer"/>
    <property type="evidence" value="ECO:0007669"/>
    <property type="project" value="UniProtKB-ARBA"/>
</dbReference>
<evidence type="ECO:0000256" key="1">
    <source>
        <dbReference type="ARBA" id="ARBA00008842"/>
    </source>
</evidence>
<reference evidence="5" key="1">
    <citation type="submission" date="2021-01" db="UniProtKB">
        <authorList>
            <consortium name="EnsemblMetazoa"/>
        </authorList>
    </citation>
    <scope>IDENTIFICATION</scope>
</reference>
<comment type="similarity">
    <text evidence="1 3">Belongs to the OSBP family.</text>
</comment>
<evidence type="ECO:0000256" key="2">
    <source>
        <dbReference type="ARBA" id="ARBA00023121"/>
    </source>
</evidence>
<dbReference type="FunFam" id="3.30.70.3490:FF:000015">
    <property type="entry name" value="Oxysterol-binding protein"/>
    <property type="match status" value="1"/>
</dbReference>
<dbReference type="PROSITE" id="PS01013">
    <property type="entry name" value="OSBP"/>
    <property type="match status" value="1"/>
</dbReference>
<dbReference type="GeneID" id="136801801"/>
<protein>
    <recommendedName>
        <fullName evidence="4">Oxysterol-binding protein</fullName>
    </recommendedName>
</protein>
<dbReference type="PANTHER" id="PTHR10972:SF214">
    <property type="entry name" value="OXYSTEROL-BINDING PROTEIN"/>
    <property type="match status" value="1"/>
</dbReference>
<dbReference type="Gene3D" id="2.40.160.120">
    <property type="match status" value="1"/>
</dbReference>
<dbReference type="AlphaFoldDB" id="A0A7M6DR28"/>
<dbReference type="InterPro" id="IPR000648">
    <property type="entry name" value="Oxysterol-bd"/>
</dbReference>
<proteinExistence type="inferred from homology"/>
<evidence type="ECO:0000313" key="5">
    <source>
        <dbReference type="EnsemblMetazoa" id="CLYHEMP023440.1"/>
    </source>
</evidence>
<keyword evidence="6" id="KW-1185">Reference proteome</keyword>
<dbReference type="GO" id="GO:0005829">
    <property type="term" value="C:cytosol"/>
    <property type="evidence" value="ECO:0007669"/>
    <property type="project" value="TreeGrafter"/>
</dbReference>
<dbReference type="EnsemblMetazoa" id="CLYHEMT023440.1">
    <property type="protein sequence ID" value="CLYHEMP023440.1"/>
    <property type="gene ID" value="CLYHEMG023440"/>
</dbReference>